<dbReference type="PANTHER" id="PTHR23254:SF15">
    <property type="entry name" value="POLYADENYLATE-BINDING PROTEIN-INTERACTING PROTEIN 1"/>
    <property type="match status" value="1"/>
</dbReference>
<dbReference type="EMBL" id="WIXE01003891">
    <property type="protein sequence ID" value="KAK5983542.1"/>
    <property type="molecule type" value="Genomic_DNA"/>
</dbReference>
<sequence>MGDRWNYQPNRAPYPDPSQKDWSYNGYQQQTRAPDFFNHNNFGVPIQYGNRVATNHSDRSNYVPMQQCQGQMPNFPLNPNAAAFVPRNYHQVNSSGPAMSYYGEDADVRAYEAMYNQFPNGAVLEEYIPSQELHHDMVQSDNVVSLQEIQVGLEQILSDTDDFDSWAGAIRDRMLEKRMSPPTRVVAVHMIFEMAVSVAPRPLSGNNPQHTLARLLNFLCQEIPSLLRDAVLKLLCDFHGKRLTFHPEHRINLCIFFAEVYEKLEMDNGGRIDKVGEALLEQLDDLLKLDMSDSLMKTIVQLVKLCGRHLDASDVTEPQMNQLLTKMVAFAKGHPHLSEMVKTQIMSVVEMRKNAWGVNSRGGGPADANPPSSSRSAPNADSGVIIGEDGTALELNEEERSFLESQFNAMDGLDDGDQDQSFDEQEVLKDFGDFVKEEEELKTASMMEKLKVCETEKEKDN</sequence>
<evidence type="ECO:0000313" key="3">
    <source>
        <dbReference type="Proteomes" id="UP001331761"/>
    </source>
</evidence>
<dbReference type="InterPro" id="IPR016024">
    <property type="entry name" value="ARM-type_fold"/>
</dbReference>
<dbReference type="Gene3D" id="1.25.40.180">
    <property type="match status" value="1"/>
</dbReference>
<feature type="region of interest" description="Disordered" evidence="1">
    <location>
        <begin position="1"/>
        <end position="21"/>
    </location>
</feature>
<name>A0AAN8FRD4_TRICO</name>
<evidence type="ECO:0000256" key="1">
    <source>
        <dbReference type="SAM" id="MobiDB-lite"/>
    </source>
</evidence>
<dbReference type="InterPro" id="IPR051367">
    <property type="entry name" value="mRNA_TranslReg/HistoneTransl"/>
</dbReference>
<comment type="caution">
    <text evidence="2">The sequence shown here is derived from an EMBL/GenBank/DDBJ whole genome shotgun (WGS) entry which is preliminary data.</text>
</comment>
<gene>
    <name evidence="2" type="ORF">GCK32_004640</name>
</gene>
<dbReference type="AlphaFoldDB" id="A0AAN8FRD4"/>
<dbReference type="Proteomes" id="UP001331761">
    <property type="component" value="Unassembled WGS sequence"/>
</dbReference>
<dbReference type="GO" id="GO:0008494">
    <property type="term" value="F:translation activator activity"/>
    <property type="evidence" value="ECO:0007669"/>
    <property type="project" value="TreeGrafter"/>
</dbReference>
<feature type="compositionally biased region" description="Low complexity" evidence="1">
    <location>
        <begin position="366"/>
        <end position="382"/>
    </location>
</feature>
<dbReference type="SUPFAM" id="SSF48371">
    <property type="entry name" value="ARM repeat"/>
    <property type="match status" value="1"/>
</dbReference>
<accession>A0AAN8FRD4</accession>
<dbReference type="PANTHER" id="PTHR23254">
    <property type="entry name" value="EIF4G DOMAIN PROTEIN"/>
    <property type="match status" value="1"/>
</dbReference>
<evidence type="ECO:0008006" key="4">
    <source>
        <dbReference type="Google" id="ProtNLM"/>
    </source>
</evidence>
<feature type="region of interest" description="Disordered" evidence="1">
    <location>
        <begin position="358"/>
        <end position="384"/>
    </location>
</feature>
<evidence type="ECO:0000313" key="2">
    <source>
        <dbReference type="EMBL" id="KAK5983542.1"/>
    </source>
</evidence>
<organism evidence="2 3">
    <name type="scientific">Trichostrongylus colubriformis</name>
    <name type="common">Black scour worm</name>
    <dbReference type="NCBI Taxonomy" id="6319"/>
    <lineage>
        <taxon>Eukaryota</taxon>
        <taxon>Metazoa</taxon>
        <taxon>Ecdysozoa</taxon>
        <taxon>Nematoda</taxon>
        <taxon>Chromadorea</taxon>
        <taxon>Rhabditida</taxon>
        <taxon>Rhabditina</taxon>
        <taxon>Rhabditomorpha</taxon>
        <taxon>Strongyloidea</taxon>
        <taxon>Trichostrongylidae</taxon>
        <taxon>Trichostrongylus</taxon>
    </lineage>
</organism>
<protein>
    <recommendedName>
        <fullName evidence="4">MIF4G domain-containing protein</fullName>
    </recommendedName>
</protein>
<keyword evidence="3" id="KW-1185">Reference proteome</keyword>
<proteinExistence type="predicted"/>
<reference evidence="2 3" key="1">
    <citation type="submission" date="2019-10" db="EMBL/GenBank/DDBJ databases">
        <title>Assembly and Annotation for the nematode Trichostrongylus colubriformis.</title>
        <authorList>
            <person name="Martin J."/>
        </authorList>
    </citation>
    <scope>NUCLEOTIDE SEQUENCE [LARGE SCALE GENOMIC DNA]</scope>
    <source>
        <strain evidence="2">G859</strain>
        <tissue evidence="2">Whole worm</tissue>
    </source>
</reference>
<dbReference type="GO" id="GO:0006446">
    <property type="term" value="P:regulation of translational initiation"/>
    <property type="evidence" value="ECO:0007669"/>
    <property type="project" value="TreeGrafter"/>
</dbReference>